<dbReference type="EMBL" id="JAAOIW010000023">
    <property type="protein sequence ID" value="NHN34878.1"/>
    <property type="molecule type" value="Genomic_DNA"/>
</dbReference>
<feature type="chain" id="PRO_5045617698" evidence="1">
    <location>
        <begin position="27"/>
        <end position="366"/>
    </location>
</feature>
<gene>
    <name evidence="3" type="ORF">G9U52_34615</name>
</gene>
<evidence type="ECO:0000259" key="2">
    <source>
        <dbReference type="Pfam" id="PF07833"/>
    </source>
</evidence>
<organism evidence="3 4">
    <name type="scientific">Paenibacillus agricola</name>
    <dbReference type="NCBI Taxonomy" id="2716264"/>
    <lineage>
        <taxon>Bacteria</taxon>
        <taxon>Bacillati</taxon>
        <taxon>Bacillota</taxon>
        <taxon>Bacilli</taxon>
        <taxon>Bacillales</taxon>
        <taxon>Paenibacillaceae</taxon>
        <taxon>Paenibacillus</taxon>
    </lineage>
</organism>
<reference evidence="3" key="1">
    <citation type="submission" date="2020-03" db="EMBL/GenBank/DDBJ databases">
        <title>Draft sequencing of Paenibacilllus sp. S3N08.</title>
        <authorList>
            <person name="Kim D.-U."/>
        </authorList>
    </citation>
    <scope>NUCLEOTIDE SEQUENCE</scope>
    <source>
        <strain evidence="3">S3N08</strain>
    </source>
</reference>
<sequence length="366" mass="40365">MVKTKIHLIAILALITIISANTASFAAVPAYNETNTKGTIIDGSLIVPTEPNVTEKSVENSKVVGFVTFTFAGSGVEHPERAVTTSVIEEKPLSDDEVMEKELRGLTKVGNQGDILHIDAIDGVPIAETKWASYGGNIPVTKPYLGGRNPDGLPIKDAKGNILYNGFFVTSNAYVGNSGFWKAYYDAGYRDNESINKKYGGDISITQPVVISPSDVTVVVNNEPVYFMDAKPYIDAIAGRTLVPMRAVFEHHWVQCTVLWDGTNRMVTATNRDGRTIIFTIDDKIMTIIDKQGKVTKIENDVAPTIKDGRTYLPLRAMTEALSLKVDWKEDTYVVDIQGNDAYNTKLMSRKDWGAYFVKYNAQHPN</sequence>
<proteinExistence type="predicted"/>
<dbReference type="RefSeq" id="WP_166156663.1">
    <property type="nucleotide sequence ID" value="NZ_JAAOIW010000023.1"/>
</dbReference>
<keyword evidence="4" id="KW-1185">Reference proteome</keyword>
<dbReference type="Proteomes" id="UP001165962">
    <property type="component" value="Unassembled WGS sequence"/>
</dbReference>
<feature type="signal peptide" evidence="1">
    <location>
        <begin position="1"/>
        <end position="26"/>
    </location>
</feature>
<dbReference type="SUPFAM" id="SSF55383">
    <property type="entry name" value="Copper amine oxidase, domain N"/>
    <property type="match status" value="1"/>
</dbReference>
<accession>A0ABX0JH51</accession>
<evidence type="ECO:0000256" key="1">
    <source>
        <dbReference type="SAM" id="SignalP"/>
    </source>
</evidence>
<name>A0ABX0JH51_9BACL</name>
<feature type="domain" description="Copper amine oxidase-like N-terminal" evidence="2">
    <location>
        <begin position="219"/>
        <end position="336"/>
    </location>
</feature>
<dbReference type="InterPro" id="IPR012854">
    <property type="entry name" value="Cu_amine_oxidase-like_N"/>
</dbReference>
<comment type="caution">
    <text evidence="3">The sequence shown here is derived from an EMBL/GenBank/DDBJ whole genome shotgun (WGS) entry which is preliminary data.</text>
</comment>
<dbReference type="InterPro" id="IPR036582">
    <property type="entry name" value="Mao_N_sf"/>
</dbReference>
<keyword evidence="1" id="KW-0732">Signal</keyword>
<evidence type="ECO:0000313" key="4">
    <source>
        <dbReference type="Proteomes" id="UP001165962"/>
    </source>
</evidence>
<evidence type="ECO:0000313" key="3">
    <source>
        <dbReference type="EMBL" id="NHN34878.1"/>
    </source>
</evidence>
<protein>
    <submittedName>
        <fullName evidence="3">Copper amine oxidase N-terminal domain-containing protein</fullName>
    </submittedName>
</protein>
<dbReference type="Gene3D" id="3.30.457.10">
    <property type="entry name" value="Copper amine oxidase-like, N-terminal domain"/>
    <property type="match status" value="1"/>
</dbReference>
<dbReference type="Pfam" id="PF07833">
    <property type="entry name" value="Cu_amine_oxidN1"/>
    <property type="match status" value="1"/>
</dbReference>